<dbReference type="InterPro" id="IPR053151">
    <property type="entry name" value="RNase_H-like"/>
</dbReference>
<keyword evidence="3" id="KW-1185">Reference proteome</keyword>
<dbReference type="PANTHER" id="PTHR47723:SF19">
    <property type="entry name" value="POLYNUCLEOTIDYL TRANSFERASE, RIBONUCLEASE H-LIKE SUPERFAMILY PROTEIN"/>
    <property type="match status" value="1"/>
</dbReference>
<dbReference type="Proteomes" id="UP000008457">
    <property type="component" value="Chromosome"/>
</dbReference>
<dbReference type="HOGENOM" id="CLU_077098_0_0_9"/>
<dbReference type="InterPro" id="IPR012337">
    <property type="entry name" value="RNaseH-like_sf"/>
</dbReference>
<accession>F3ZXF2</accession>
<evidence type="ECO:0000313" key="2">
    <source>
        <dbReference type="EMBL" id="AEE97633.1"/>
    </source>
</evidence>
<dbReference type="STRING" id="697281.Mahau_2475"/>
<dbReference type="InterPro" id="IPR002156">
    <property type="entry name" value="RNaseH_domain"/>
</dbReference>
<reference evidence="2 3" key="2">
    <citation type="journal article" date="2011" name="Stand. Genomic Sci.">
        <title>Complete genome sequence of Mahella australiensis type strain (50-1 BON).</title>
        <authorList>
            <person name="Sikorski J."/>
            <person name="Teshima H."/>
            <person name="Nolan M."/>
            <person name="Lucas S."/>
            <person name="Hammon N."/>
            <person name="Deshpande S."/>
            <person name="Cheng J.F."/>
            <person name="Pitluck S."/>
            <person name="Liolios K."/>
            <person name="Pagani I."/>
            <person name="Ivanova N."/>
            <person name="Huntemann M."/>
            <person name="Mavromatis K."/>
            <person name="Ovchinikova G."/>
            <person name="Pati A."/>
            <person name="Tapia R."/>
            <person name="Han C."/>
            <person name="Goodwin L."/>
            <person name="Chen A."/>
            <person name="Palaniappan K."/>
            <person name="Land M."/>
            <person name="Hauser L."/>
            <person name="Ngatchou-Djao O.D."/>
            <person name="Rohde M."/>
            <person name="Pukall R."/>
            <person name="Spring S."/>
            <person name="Abt B."/>
            <person name="Goker M."/>
            <person name="Detter J.C."/>
            <person name="Woyke T."/>
            <person name="Bristow J."/>
            <person name="Markowitz V."/>
            <person name="Hugenholtz P."/>
            <person name="Eisen J.A."/>
            <person name="Kyrpides N.C."/>
            <person name="Klenk H.P."/>
            <person name="Lapidus A."/>
        </authorList>
    </citation>
    <scope>NUCLEOTIDE SEQUENCE [LARGE SCALE GENOMIC DNA]</scope>
    <source>
        <strain evidence="3">DSM 15567 / CIP 107919 / 50-1 BON</strain>
    </source>
</reference>
<evidence type="ECO:0000313" key="3">
    <source>
        <dbReference type="Proteomes" id="UP000008457"/>
    </source>
</evidence>
<protein>
    <submittedName>
        <fullName evidence="2">Ribonuclease H</fullName>
    </submittedName>
</protein>
<dbReference type="Gene3D" id="3.30.420.10">
    <property type="entry name" value="Ribonuclease H-like superfamily/Ribonuclease H"/>
    <property type="match status" value="1"/>
</dbReference>
<gene>
    <name evidence="2" type="ordered locus">Mahau_2475</name>
</gene>
<dbReference type="GO" id="GO:0004523">
    <property type="term" value="F:RNA-DNA hybrid ribonuclease activity"/>
    <property type="evidence" value="ECO:0007669"/>
    <property type="project" value="InterPro"/>
</dbReference>
<dbReference type="CDD" id="cd09279">
    <property type="entry name" value="RNase_HI_like"/>
    <property type="match status" value="1"/>
</dbReference>
<name>F3ZXF2_MAHA5</name>
<organism evidence="2 3">
    <name type="scientific">Mahella australiensis (strain DSM 15567 / CIP 107919 / 50-1 BON)</name>
    <dbReference type="NCBI Taxonomy" id="697281"/>
    <lineage>
        <taxon>Bacteria</taxon>
        <taxon>Bacillati</taxon>
        <taxon>Bacillota</taxon>
        <taxon>Clostridia</taxon>
        <taxon>Thermoanaerobacterales</taxon>
        <taxon>Thermoanaerobacterales Family IV. Incertae Sedis</taxon>
        <taxon>Mahella</taxon>
    </lineage>
</organism>
<dbReference type="PANTHER" id="PTHR47723">
    <property type="entry name" value="OS05G0353850 PROTEIN"/>
    <property type="match status" value="1"/>
</dbReference>
<dbReference type="eggNOG" id="COG0328">
    <property type="taxonomic scope" value="Bacteria"/>
</dbReference>
<feature type="domain" description="RNase H type-1" evidence="1">
    <location>
        <begin position="13"/>
        <end position="144"/>
    </location>
</feature>
<dbReference type="EMBL" id="CP002360">
    <property type="protein sequence ID" value="AEE97633.1"/>
    <property type="molecule type" value="Genomic_DNA"/>
</dbReference>
<dbReference type="SUPFAM" id="SSF53098">
    <property type="entry name" value="Ribonuclease H-like"/>
    <property type="match status" value="1"/>
</dbReference>
<dbReference type="InterPro" id="IPR036397">
    <property type="entry name" value="RNaseH_sf"/>
</dbReference>
<dbReference type="Pfam" id="PF13456">
    <property type="entry name" value="RVT_3"/>
    <property type="match status" value="1"/>
</dbReference>
<dbReference type="PROSITE" id="PS50879">
    <property type="entry name" value="RNASE_H_1"/>
    <property type="match status" value="1"/>
</dbReference>
<sequence length="287" mass="31615">MGKKKHRSGIKRDNYQYTVNVDGACAGNPGLMGIGGVIVKSGETIHSFSEAKGFGTNNEAEYLAVITALEYMIPLCPESVIIISDSQLVVNQINGIYGINYPHLAKLFNRVQTLIKQIGCPVDIVWASREDNKEADALASAAAGMPMAPISDNGSINLWIPDPDYRPDANKLTELPELNWECERGIRDIVRMGGKAKFGEYAALRTGGFDGYSKIDTELLKYYISVRFGQDAVDWLVDAVGEETEYARKVFRWAARGLPPDMALKKVSVDTEITANAVNKRRVVSYD</sequence>
<dbReference type="GO" id="GO:0003676">
    <property type="term" value="F:nucleic acid binding"/>
    <property type="evidence" value="ECO:0007669"/>
    <property type="project" value="InterPro"/>
</dbReference>
<evidence type="ECO:0000259" key="1">
    <source>
        <dbReference type="PROSITE" id="PS50879"/>
    </source>
</evidence>
<dbReference type="AlphaFoldDB" id="F3ZXF2"/>
<reference evidence="3" key="1">
    <citation type="submission" date="2010-11" db="EMBL/GenBank/DDBJ databases">
        <title>The complete genome of Mahella australiensis DSM 15567.</title>
        <authorList>
            <consortium name="US DOE Joint Genome Institute (JGI-PGF)"/>
            <person name="Lucas S."/>
            <person name="Copeland A."/>
            <person name="Lapidus A."/>
            <person name="Bruce D."/>
            <person name="Goodwin L."/>
            <person name="Pitluck S."/>
            <person name="Kyrpides N."/>
            <person name="Mavromatis K."/>
            <person name="Pagani I."/>
            <person name="Ivanova N."/>
            <person name="Teshima H."/>
            <person name="Brettin T."/>
            <person name="Detter J.C."/>
            <person name="Han C."/>
            <person name="Tapia R."/>
            <person name="Land M."/>
            <person name="Hauser L."/>
            <person name="Markowitz V."/>
            <person name="Cheng J.-F."/>
            <person name="Hugenholtz P."/>
            <person name="Woyke T."/>
            <person name="Wu D."/>
            <person name="Spring S."/>
            <person name="Pukall R."/>
            <person name="Steenblock K."/>
            <person name="Schneider S."/>
            <person name="Klenk H.-P."/>
            <person name="Eisen J.A."/>
        </authorList>
    </citation>
    <scope>NUCLEOTIDE SEQUENCE [LARGE SCALE GENOMIC DNA]</scope>
    <source>
        <strain evidence="3">DSM 15567 / CIP 107919 / 50-1 BON</strain>
    </source>
</reference>
<proteinExistence type="predicted"/>
<dbReference type="KEGG" id="mas:Mahau_2475"/>
<dbReference type="RefSeq" id="WP_013782059.1">
    <property type="nucleotide sequence ID" value="NC_015520.1"/>
</dbReference>